<dbReference type="EMBL" id="CP019948">
    <property type="protein sequence ID" value="ARN80195.1"/>
    <property type="molecule type" value="Genomic_DNA"/>
</dbReference>
<evidence type="ECO:0000256" key="17">
    <source>
        <dbReference type="PIRSR" id="PIRSR000167-2"/>
    </source>
</evidence>
<reference evidence="19 20" key="1">
    <citation type="submission" date="2017-02" db="EMBL/GenBank/DDBJ databases">
        <authorList>
            <person name="Peterson S.W."/>
        </authorList>
    </citation>
    <scope>NUCLEOTIDE SEQUENCE [LARGE SCALE GENOMIC DNA]</scope>
    <source>
        <strain evidence="19 20">S285</strain>
    </source>
</reference>
<evidence type="ECO:0000256" key="12">
    <source>
        <dbReference type="ARBA" id="ARBA00023244"/>
    </source>
</evidence>
<dbReference type="InterPro" id="IPR034505">
    <property type="entry name" value="Coproporphyrinogen-III_oxidase"/>
</dbReference>
<evidence type="ECO:0000256" key="3">
    <source>
        <dbReference type="ARBA" id="ARBA00005493"/>
    </source>
</evidence>
<dbReference type="InterPro" id="IPR004558">
    <property type="entry name" value="Coprogen_oxidase_HemN"/>
</dbReference>
<dbReference type="Proteomes" id="UP000193978">
    <property type="component" value="Chromosome"/>
</dbReference>
<dbReference type="GO" id="GO:0005737">
    <property type="term" value="C:cytoplasm"/>
    <property type="evidence" value="ECO:0007669"/>
    <property type="project" value="UniProtKB-SubCell"/>
</dbReference>
<dbReference type="EC" id="1.3.98.3" evidence="15"/>
<feature type="domain" description="Radical SAM core" evidence="18">
    <location>
        <begin position="41"/>
        <end position="274"/>
    </location>
</feature>
<comment type="pathway">
    <text evidence="2 15">Porphyrin-containing compound metabolism; protoporphyrin-IX biosynthesis; protoporphyrinogen-IX from coproporphyrinogen-III (AdoMet route): step 1/1.</text>
</comment>
<dbReference type="OrthoDB" id="9808022at2"/>
<dbReference type="GO" id="GO:0004109">
    <property type="term" value="F:coproporphyrinogen oxidase activity"/>
    <property type="evidence" value="ECO:0007669"/>
    <property type="project" value="InterPro"/>
</dbReference>
<evidence type="ECO:0000256" key="4">
    <source>
        <dbReference type="ARBA" id="ARBA00011245"/>
    </source>
</evidence>
<evidence type="ECO:0000313" key="20">
    <source>
        <dbReference type="Proteomes" id="UP000193978"/>
    </source>
</evidence>
<keyword evidence="5 15" id="KW-0004">4Fe-4S</keyword>
<gene>
    <name evidence="19" type="ORF">B1812_02835</name>
</gene>
<keyword evidence="7 15" id="KW-0949">S-adenosyl-L-methionine</keyword>
<dbReference type="PANTHER" id="PTHR13932:SF6">
    <property type="entry name" value="OXYGEN-INDEPENDENT COPROPORPHYRINOGEN III OXIDASE"/>
    <property type="match status" value="1"/>
</dbReference>
<keyword evidence="11 15" id="KW-0411">Iron-sulfur</keyword>
<evidence type="ECO:0000256" key="16">
    <source>
        <dbReference type="PIRSR" id="PIRSR000167-1"/>
    </source>
</evidence>
<evidence type="ECO:0000256" key="8">
    <source>
        <dbReference type="ARBA" id="ARBA00022723"/>
    </source>
</evidence>
<keyword evidence="6 15" id="KW-0963">Cytoplasm</keyword>
<evidence type="ECO:0000256" key="1">
    <source>
        <dbReference type="ARBA" id="ARBA00004496"/>
    </source>
</evidence>
<keyword evidence="8 15" id="KW-0479">Metal-binding</keyword>
<accession>A0A1W6MRJ8</accession>
<feature type="binding site" evidence="17">
    <location>
        <position position="56"/>
    </location>
    <ligand>
        <name>[4Fe-4S] cluster</name>
        <dbReference type="ChEBI" id="CHEBI:49883"/>
        <note>4Fe-4S-S-AdoMet</note>
    </ligand>
</feature>
<evidence type="ECO:0000256" key="6">
    <source>
        <dbReference type="ARBA" id="ARBA00022490"/>
    </source>
</evidence>
<name>A0A1W6MRJ8_9HYPH</name>
<evidence type="ECO:0000259" key="18">
    <source>
        <dbReference type="PROSITE" id="PS51918"/>
    </source>
</evidence>
<evidence type="ECO:0000256" key="7">
    <source>
        <dbReference type="ARBA" id="ARBA00022691"/>
    </source>
</evidence>
<dbReference type="SFLD" id="SFLDS00029">
    <property type="entry name" value="Radical_SAM"/>
    <property type="match status" value="1"/>
</dbReference>
<evidence type="ECO:0000313" key="19">
    <source>
        <dbReference type="EMBL" id="ARN80195.1"/>
    </source>
</evidence>
<organism evidence="19 20">
    <name type="scientific">Methylocystis bryophila</name>
    <dbReference type="NCBI Taxonomy" id="655015"/>
    <lineage>
        <taxon>Bacteria</taxon>
        <taxon>Pseudomonadati</taxon>
        <taxon>Pseudomonadota</taxon>
        <taxon>Alphaproteobacteria</taxon>
        <taxon>Hyphomicrobiales</taxon>
        <taxon>Methylocystaceae</taxon>
        <taxon>Methylocystis</taxon>
    </lineage>
</organism>
<dbReference type="KEGG" id="mbry:B1812_02835"/>
<comment type="subunit">
    <text evidence="4">Monomer.</text>
</comment>
<dbReference type="STRING" id="655015.B1812_02835"/>
<keyword evidence="12 15" id="KW-0627">Porphyrin biosynthesis</keyword>
<feature type="binding site" evidence="16">
    <location>
        <position position="178"/>
    </location>
    <ligand>
        <name>S-adenosyl-L-methionine</name>
        <dbReference type="ChEBI" id="CHEBI:59789"/>
        <label>2</label>
    </ligand>
</feature>
<keyword evidence="10 15" id="KW-0408">Iron</keyword>
<evidence type="ECO:0000256" key="13">
    <source>
        <dbReference type="ARBA" id="ARBA00024295"/>
    </source>
</evidence>
<evidence type="ECO:0000256" key="15">
    <source>
        <dbReference type="PIRNR" id="PIRNR000167"/>
    </source>
</evidence>
<proteinExistence type="inferred from homology"/>
<feature type="binding site" evidence="16">
    <location>
        <position position="323"/>
    </location>
    <ligand>
        <name>S-adenosyl-L-methionine</name>
        <dbReference type="ChEBI" id="CHEBI:59789"/>
        <label>1</label>
    </ligand>
</feature>
<sequence length="448" mass="48972">MNAASLALAERSAPRYTSYPTSPHFSREIGDETIRAWLSALDANATLSLYFHVPFCREICAFCGCHTKALRQDAPLTSYKETLLREIELVAGATRARRVVSIHWGGGTPGILGASRFHEISETIARHFSIGSETEHSIELDPRVLTQEFVEALARSGVNRASLGVQDLNRHVQEASGRVQPYELVAQSVEWLRGAGIEAINIDLMYGLPHQSVEDVRRTATLAAGLNPSRLAVFGYAHVPWFKTHQKLIDAAALAGAAERLAQADAVRETLEDAGFVAIGLDHFARPQDTLTQCWRAGTLHRNFQGYTVDPADAMLPFGVSSIGKLPQGYIGNAADLAGWRRAIEADRFSTNRGLAFSPEDIARGAVIEKLMCRFEVDYGAEATAHGFAEDAFDDALPRLQTFFDQGLATLEGRRLTMTPPGRHFVRLAATAFDAYLDRGAARHSAAV</sequence>
<dbReference type="SUPFAM" id="SSF102114">
    <property type="entry name" value="Radical SAM enzymes"/>
    <property type="match status" value="1"/>
</dbReference>
<feature type="binding site" evidence="16">
    <location>
        <position position="237"/>
    </location>
    <ligand>
        <name>S-adenosyl-L-methionine</name>
        <dbReference type="ChEBI" id="CHEBI:59789"/>
        <label>2</label>
    </ligand>
</feature>
<feature type="binding site" evidence="16">
    <location>
        <position position="166"/>
    </location>
    <ligand>
        <name>S-adenosyl-L-methionine</name>
        <dbReference type="ChEBI" id="CHEBI:59789"/>
        <label>2</label>
    </ligand>
</feature>
<dbReference type="PROSITE" id="PS51918">
    <property type="entry name" value="RADICAL_SAM"/>
    <property type="match status" value="1"/>
</dbReference>
<feature type="binding site" evidence="17">
    <location>
        <position position="63"/>
    </location>
    <ligand>
        <name>[4Fe-4S] cluster</name>
        <dbReference type="ChEBI" id="CHEBI:49883"/>
        <note>4Fe-4S-S-AdoMet</note>
    </ligand>
</feature>
<keyword evidence="9 15" id="KW-0560">Oxidoreductase</keyword>
<feature type="binding site" evidence="16">
    <location>
        <position position="50"/>
    </location>
    <ligand>
        <name>S-adenosyl-L-methionine</name>
        <dbReference type="ChEBI" id="CHEBI:59789"/>
        <label>1</label>
    </ligand>
</feature>
<dbReference type="RefSeq" id="WP_085770251.1">
    <property type="nucleotide sequence ID" value="NZ_AP027149.1"/>
</dbReference>
<comment type="cofactor">
    <cofactor evidence="15 17">
        <name>[4Fe-4S] cluster</name>
        <dbReference type="ChEBI" id="CHEBI:49883"/>
    </cofactor>
    <text evidence="15 17">Binds 1 [4Fe-4S] cluster. The cluster is coordinated with 3 cysteines and an exchangeable S-adenosyl-L-methionine.</text>
</comment>
<dbReference type="InterPro" id="IPR058240">
    <property type="entry name" value="rSAM_sf"/>
</dbReference>
<feature type="binding site" evidence="16">
    <location>
        <position position="203"/>
    </location>
    <ligand>
        <name>S-adenosyl-L-methionine</name>
        <dbReference type="ChEBI" id="CHEBI:59789"/>
        <label>2</label>
    </ligand>
</feature>
<comment type="similarity">
    <text evidence="3 15">Belongs to the anaerobic coproporphyrinogen-III oxidase family.</text>
</comment>
<comment type="function">
    <text evidence="13">Involved in the heme biosynthesis. Catalyzes the anaerobic oxidative decarboxylation of propionate groups of rings A and B of coproporphyrinogen III to yield the vinyl groups in protoporphyrinogen IX.</text>
</comment>
<evidence type="ECO:0000256" key="10">
    <source>
        <dbReference type="ARBA" id="ARBA00023004"/>
    </source>
</evidence>
<evidence type="ECO:0000256" key="9">
    <source>
        <dbReference type="ARBA" id="ARBA00023002"/>
    </source>
</evidence>
<dbReference type="AlphaFoldDB" id="A0A1W6MRJ8"/>
<dbReference type="GO" id="GO:0006782">
    <property type="term" value="P:protoporphyrinogen IX biosynthetic process"/>
    <property type="evidence" value="ECO:0007669"/>
    <property type="project" value="UniProtKB-UniPathway"/>
</dbReference>
<dbReference type="SMART" id="SM00729">
    <property type="entry name" value="Elp3"/>
    <property type="match status" value="1"/>
</dbReference>
<feature type="binding site" evidence="16">
    <location>
        <position position="106"/>
    </location>
    <ligand>
        <name>S-adenosyl-L-methionine</name>
        <dbReference type="ChEBI" id="CHEBI:59789"/>
        <label>1</label>
    </ligand>
</feature>
<evidence type="ECO:0000256" key="2">
    <source>
        <dbReference type="ARBA" id="ARBA00004785"/>
    </source>
</evidence>
<dbReference type="Gene3D" id="3.80.30.20">
    <property type="entry name" value="tm_1862 like domain"/>
    <property type="match status" value="1"/>
</dbReference>
<dbReference type="SFLD" id="SFLDG01082">
    <property type="entry name" value="B12-binding_domain_containing"/>
    <property type="match status" value="1"/>
</dbReference>
<dbReference type="GO" id="GO:0051989">
    <property type="term" value="F:coproporphyrinogen dehydrogenase activity"/>
    <property type="evidence" value="ECO:0007669"/>
    <property type="project" value="UniProtKB-EC"/>
</dbReference>
<dbReference type="PIRSF" id="PIRSF000167">
    <property type="entry name" value="HemN"/>
    <property type="match status" value="1"/>
</dbReference>
<dbReference type="Gene3D" id="1.10.10.920">
    <property type="match status" value="1"/>
</dbReference>
<dbReference type="UniPathway" id="UPA00251">
    <property type="reaction ID" value="UER00323"/>
</dbReference>
<feature type="binding site" evidence="16">
    <location>
        <begin position="107"/>
        <end position="108"/>
    </location>
    <ligand>
        <name>S-adenosyl-L-methionine</name>
        <dbReference type="ChEBI" id="CHEBI:59789"/>
        <label>2</label>
    </ligand>
</feature>
<comment type="subcellular location">
    <subcellularLocation>
        <location evidence="1 15">Cytoplasm</location>
    </subcellularLocation>
</comment>
<feature type="binding site" evidence="16">
    <location>
        <begin position="62"/>
        <end position="64"/>
    </location>
    <ligand>
        <name>S-adenosyl-L-methionine</name>
        <dbReference type="ChEBI" id="CHEBI:59789"/>
        <label>2</label>
    </ligand>
</feature>
<dbReference type="InterPro" id="IPR006638">
    <property type="entry name" value="Elp3/MiaA/NifB-like_rSAM"/>
</dbReference>
<evidence type="ECO:0000256" key="5">
    <source>
        <dbReference type="ARBA" id="ARBA00022485"/>
    </source>
</evidence>
<protein>
    <recommendedName>
        <fullName evidence="15">Coproporphyrinogen-III oxidase</fullName>
        <ecNumber evidence="15">1.3.98.3</ecNumber>
    </recommendedName>
</protein>
<dbReference type="GO" id="GO:0051539">
    <property type="term" value="F:4 iron, 4 sulfur cluster binding"/>
    <property type="evidence" value="ECO:0007669"/>
    <property type="project" value="UniProtKB-KW"/>
</dbReference>
<comment type="catalytic activity">
    <reaction evidence="14 15">
        <text>coproporphyrinogen III + 2 S-adenosyl-L-methionine = protoporphyrinogen IX + 2 5'-deoxyadenosine + 2 L-methionine + 2 CO2</text>
        <dbReference type="Rhea" id="RHEA:15425"/>
        <dbReference type="ChEBI" id="CHEBI:16526"/>
        <dbReference type="ChEBI" id="CHEBI:17319"/>
        <dbReference type="ChEBI" id="CHEBI:57307"/>
        <dbReference type="ChEBI" id="CHEBI:57309"/>
        <dbReference type="ChEBI" id="CHEBI:57844"/>
        <dbReference type="ChEBI" id="CHEBI:59789"/>
        <dbReference type="EC" id="1.3.98.3"/>
    </reaction>
</comment>
<keyword evidence="20" id="KW-1185">Reference proteome</keyword>
<dbReference type="InterPro" id="IPR007197">
    <property type="entry name" value="rSAM"/>
</dbReference>
<feature type="binding site" evidence="16">
    <location>
        <position position="139"/>
    </location>
    <ligand>
        <name>S-adenosyl-L-methionine</name>
        <dbReference type="ChEBI" id="CHEBI:59789"/>
        <label>1</label>
    </ligand>
</feature>
<dbReference type="SFLD" id="SFLDG01065">
    <property type="entry name" value="anaerobic_coproporphyrinogen-I"/>
    <property type="match status" value="1"/>
</dbReference>
<evidence type="ECO:0000256" key="14">
    <source>
        <dbReference type="ARBA" id="ARBA00048321"/>
    </source>
</evidence>
<dbReference type="PANTHER" id="PTHR13932">
    <property type="entry name" value="COPROPORPHYRINIGEN III OXIDASE"/>
    <property type="match status" value="1"/>
</dbReference>
<dbReference type="InterPro" id="IPR023404">
    <property type="entry name" value="rSAM_horseshoe"/>
</dbReference>
<dbReference type="Pfam" id="PF04055">
    <property type="entry name" value="Radical_SAM"/>
    <property type="match status" value="1"/>
</dbReference>
<dbReference type="GO" id="GO:0046872">
    <property type="term" value="F:metal ion binding"/>
    <property type="evidence" value="ECO:0007669"/>
    <property type="project" value="UniProtKB-KW"/>
</dbReference>
<evidence type="ECO:0000256" key="11">
    <source>
        <dbReference type="ARBA" id="ARBA00023014"/>
    </source>
</evidence>
<feature type="binding site" evidence="17">
    <location>
        <position position="60"/>
    </location>
    <ligand>
        <name>[4Fe-4S] cluster</name>
        <dbReference type="ChEBI" id="CHEBI:49883"/>
        <note>4Fe-4S-S-AdoMet</note>
    </ligand>
</feature>
<dbReference type="NCBIfam" id="TIGR00538">
    <property type="entry name" value="hemN"/>
    <property type="match status" value="1"/>
</dbReference>